<dbReference type="GO" id="GO:0016539">
    <property type="term" value="P:intein-mediated protein splicing"/>
    <property type="evidence" value="ECO:0007669"/>
    <property type="project" value="InterPro"/>
</dbReference>
<dbReference type="PANTHER" id="PTHR32305">
    <property type="match status" value="1"/>
</dbReference>
<dbReference type="Pfam" id="PF07591">
    <property type="entry name" value="PT-HINT"/>
    <property type="match status" value="1"/>
</dbReference>
<protein>
    <submittedName>
        <fullName evidence="4">RHS repeat-associated protein</fullName>
    </submittedName>
</protein>
<dbReference type="InterPro" id="IPR006141">
    <property type="entry name" value="Intein_N"/>
</dbReference>
<dbReference type="SMART" id="SM00306">
    <property type="entry name" value="HintN"/>
    <property type="match status" value="1"/>
</dbReference>
<evidence type="ECO:0000313" key="4">
    <source>
        <dbReference type="EMBL" id="NYE70135.1"/>
    </source>
</evidence>
<dbReference type="RefSeq" id="WP_179749371.1">
    <property type="nucleotide sequence ID" value="NZ_JACCBU010000001.1"/>
</dbReference>
<evidence type="ECO:0000259" key="3">
    <source>
        <dbReference type="SMART" id="SM00306"/>
    </source>
</evidence>
<keyword evidence="1" id="KW-0677">Repeat</keyword>
<dbReference type="PROSITE" id="PS50817">
    <property type="entry name" value="INTEIN_N_TER"/>
    <property type="match status" value="1"/>
</dbReference>
<dbReference type="InterPro" id="IPR050708">
    <property type="entry name" value="T6SS_VgrG/RHS"/>
</dbReference>
<comment type="caution">
    <text evidence="4">The sequence shown here is derived from an EMBL/GenBank/DDBJ whole genome shotgun (WGS) entry which is preliminary data.</text>
</comment>
<dbReference type="NCBIfam" id="TIGR01643">
    <property type="entry name" value="YD_repeat_2x"/>
    <property type="match status" value="19"/>
</dbReference>
<dbReference type="SUPFAM" id="SSF51294">
    <property type="entry name" value="Hedgehog/intein (Hint) domain"/>
    <property type="match status" value="1"/>
</dbReference>
<dbReference type="InterPro" id="IPR056823">
    <property type="entry name" value="TEN-like_YD-shell"/>
</dbReference>
<feature type="compositionally biased region" description="Gly residues" evidence="2">
    <location>
        <begin position="156"/>
        <end position="165"/>
    </location>
</feature>
<organism evidence="4 5">
    <name type="scientific">Microlunatus parietis</name>
    <dbReference type="NCBI Taxonomy" id="682979"/>
    <lineage>
        <taxon>Bacteria</taxon>
        <taxon>Bacillati</taxon>
        <taxon>Actinomycetota</taxon>
        <taxon>Actinomycetes</taxon>
        <taxon>Propionibacteriales</taxon>
        <taxon>Propionibacteriaceae</taxon>
        <taxon>Microlunatus</taxon>
    </lineage>
</organism>
<keyword evidence="5" id="KW-1185">Reference proteome</keyword>
<evidence type="ECO:0000313" key="5">
    <source>
        <dbReference type="Proteomes" id="UP000569914"/>
    </source>
</evidence>
<gene>
    <name evidence="4" type="ORF">BKA15_001464</name>
</gene>
<dbReference type="Pfam" id="PF20148">
    <property type="entry name" value="DUF6531"/>
    <property type="match status" value="1"/>
</dbReference>
<dbReference type="Gene3D" id="2.170.16.10">
    <property type="entry name" value="Hedgehog/Intein (Hint) domain"/>
    <property type="match status" value="1"/>
</dbReference>
<feature type="region of interest" description="Disordered" evidence="2">
    <location>
        <begin position="1326"/>
        <end position="1347"/>
    </location>
</feature>
<dbReference type="EMBL" id="JACCBU010000001">
    <property type="protein sequence ID" value="NYE70135.1"/>
    <property type="molecule type" value="Genomic_DNA"/>
</dbReference>
<dbReference type="InterPro" id="IPR031325">
    <property type="entry name" value="RHS_repeat"/>
</dbReference>
<dbReference type="Pfam" id="PF25023">
    <property type="entry name" value="TEN_YD-shell"/>
    <property type="match status" value="2"/>
</dbReference>
<dbReference type="SUPFAM" id="SSF69304">
    <property type="entry name" value="Tricorn protease N-terminal domain"/>
    <property type="match status" value="1"/>
</dbReference>
<dbReference type="InterPro" id="IPR022385">
    <property type="entry name" value="Rhs_assc_core"/>
</dbReference>
<evidence type="ECO:0000256" key="2">
    <source>
        <dbReference type="SAM" id="MobiDB-lite"/>
    </source>
</evidence>
<feature type="compositionally biased region" description="Polar residues" evidence="2">
    <location>
        <begin position="168"/>
        <end position="181"/>
    </location>
</feature>
<sequence>MDIDKLKGMPDVTYDFGVSGEVKSAFRAVANTLSGQRGDRSTWRETGLEQFDGRFSEIFKTNGTTQLGDLDEVVTALRAVATKLEDVEEAAREENQRRKTAREWAQRQADRSGFEKGWDEFWGTGEDPPDVNIKETGPAQRVSAPASRPRETPAPGSGGDGGGGTSSAKPSNLRSFATSTEGGDGAFDGKPASLEGKCTDFATSCSWATLDASGPIQGLRDWLRLNGEDSKWATTVADAFARAGGEGNVSTLSNSTIEAALRAANVAVNRQDIVVDPPTAYGSPPTTGYSDDPVNTATGNFIENENDLAFPGASAELGLTRTYNSLNRKLGAFGPGWSSWTEAGLTLTDEAARLRLADGREVVFPRLGQDWDRANGENLWLARDATGYTVTNSAGLRWDLGADGRLLATSTGPGTKINFGYDSDARLISMAHEFGRTLALVWDDDLGRVVSAVASDGRTATFRYDERGRLVAAETPAGTRTYRWNDADLIDAVIDPDGVVEAENTYDALGRVTTQRSPFGRTTRFVYLPGGVTEVSDADGTRANTWIADGKGRLIGVIDADDHRQSTSYDRYGNPVMITDRQGATVINGYDDRGRLIHRETPTGAKIDWEHDDHDRPVTITLHNGDTTAITRYTYEGDERNPAEVIDAEGGLTRMRWDRGLLKEIIDPEGVRLRFDHDHHGELIAATDADGNTARLERDDLGRVIAAITPLGHKTSYRYHANGPLESRRDPDGAIWRYEHTTGGRLSAVIDPTGGRSAIEHGDHGVESRTIDAVGRAYTTEYDELGNVSRVVLPDGAEWSFAHDALSRLVETTDAAGGRWRAGYDANGHLTETIDPTGVRQAVQRDQAGRSVLTADRLTEVRADYDVLGRTVSETGPDGTTQRYRYDRCGRLVDYTDATGAVTRIRRDRAGRPVAVTHPMGSTFHYEYDACGRRVATVDTDGSRYAFSYDADGRLVREDWPTGEQAWISYDPAGRPIRRFEPGAGVSTFAYDALGRVVRTTDGWHGTRHYRYDAAGQLSSVQNAAGGVTRFEYDDNGRCVATIDPLGGRTERSFDAVGRIVAETDPLGRVARYEYDLAGRQTKRVDPSGATLSWRFDDTGRQVESFADGVRLSRVERDFAARTLRLFEPGRDGGEVVNELTYDPEGRLVRRLRGGVGMAWSYDGDGRRVSFTGVHGDQTRYEYDRAGRVSAVEAPELGRAVIDRDAIGRICSMTAPGLHAAWTWTGGAVTRLEVAREGRTQVTEIERDDAGRVTAETTDGVRISYGYDPTGQLVEARRSDGSVTSYGYDAGGRLIRETTDGHSIHYRYDAAGQLLERHGPDGTTGYTYDGAGRRTSEAGPAGERRFGWDPRGFLATITTITHAGDKITARTQQLQVDALGELATVDDQPVAWDTANPVPTLARLGDQDITGFGPLTALLPDPAGRADGQWITPDWRPRPTGTDDPWGIGTGTAPAGLPSGVQVGGQGNLLVDGMEWMQARVYDPGTRGFLSTDPLDPILGTGWAGNPYSFAGNDPLNQSDPWGLKPVTDKELQAYRDSNNGAIAAAWNATTNWVANNWEYIAAGAMIVAGVALMATGVGGPIGLALAGGALSMGMSVAQQKATNGSVDWGQAGLEGVMGMVPIPGAGAASALLKSGAKAVGRTAVGNGVKTFGRNALSSARQYGDNALSKLTGTAKGGCFVAGTQVLLADGVSKPIEEITVGDQVVAADPETGETHLRPVVETFRHEEVETFLVETSAGSVTSTAEHPFYVQGQGWVPVRELVPGNVLIDSNGDPVELIEVVRTGETATVHNFHVDDLHNYHVRTGTRWVRVHNDCKPFAMGIDDHLDDFARQHGATTWKQFDDKLNWQQGVYAKLSDPDQRVLFNLDGVDVWPGVMRAASGRGGPTDWELMQLKQGNFPNVEFWQNGVRVESPFS</sequence>
<feature type="region of interest" description="Disordered" evidence="2">
    <location>
        <begin position="88"/>
        <end position="193"/>
    </location>
</feature>
<feature type="compositionally biased region" description="Basic and acidic residues" evidence="2">
    <location>
        <begin position="88"/>
        <end position="119"/>
    </location>
</feature>
<reference evidence="4 5" key="1">
    <citation type="submission" date="2020-07" db="EMBL/GenBank/DDBJ databases">
        <title>Sequencing the genomes of 1000 actinobacteria strains.</title>
        <authorList>
            <person name="Klenk H.-P."/>
        </authorList>
    </citation>
    <scope>NUCLEOTIDE SEQUENCE [LARGE SCALE GENOMIC DNA]</scope>
    <source>
        <strain evidence="4 5">DSM 22083</strain>
    </source>
</reference>
<name>A0A7Y9I518_9ACTN</name>
<feature type="domain" description="Hint" evidence="3">
    <location>
        <begin position="1677"/>
        <end position="1772"/>
    </location>
</feature>
<evidence type="ECO:0000256" key="1">
    <source>
        <dbReference type="ARBA" id="ARBA00022737"/>
    </source>
</evidence>
<dbReference type="Gene3D" id="2.180.10.10">
    <property type="entry name" value="RHS repeat-associated core"/>
    <property type="match status" value="6"/>
</dbReference>
<dbReference type="Pfam" id="PF05593">
    <property type="entry name" value="RHS_repeat"/>
    <property type="match status" value="8"/>
</dbReference>
<dbReference type="PANTHER" id="PTHR32305:SF15">
    <property type="entry name" value="PROTEIN RHSA-RELATED"/>
    <property type="match status" value="1"/>
</dbReference>
<dbReference type="InterPro" id="IPR036844">
    <property type="entry name" value="Hint_dom_sf"/>
</dbReference>
<accession>A0A7Y9I518</accession>
<dbReference type="InterPro" id="IPR003587">
    <property type="entry name" value="Hint_dom_N"/>
</dbReference>
<dbReference type="CDD" id="cd00081">
    <property type="entry name" value="Hint"/>
    <property type="match status" value="1"/>
</dbReference>
<dbReference type="InterPro" id="IPR045351">
    <property type="entry name" value="DUF6531"/>
</dbReference>
<dbReference type="InterPro" id="IPR006530">
    <property type="entry name" value="YD"/>
</dbReference>
<dbReference type="NCBIfam" id="TIGR03696">
    <property type="entry name" value="Rhs_assc_core"/>
    <property type="match status" value="1"/>
</dbReference>
<proteinExistence type="predicted"/>
<feature type="compositionally biased region" description="Basic and acidic residues" evidence="2">
    <location>
        <begin position="1331"/>
        <end position="1347"/>
    </location>
</feature>
<dbReference type="Proteomes" id="UP000569914">
    <property type="component" value="Unassembled WGS sequence"/>
</dbReference>